<protein>
    <submittedName>
        <fullName evidence="1">Uncharacterized protein</fullName>
    </submittedName>
</protein>
<reference evidence="1 2" key="1">
    <citation type="submission" date="2021-07" db="EMBL/GenBank/DDBJ databases">
        <authorList>
            <person name="Palmer J.M."/>
        </authorList>
    </citation>
    <scope>NUCLEOTIDE SEQUENCE [LARGE SCALE GENOMIC DNA]</scope>
    <source>
        <strain evidence="1 2">AT_MEX2019</strain>
        <tissue evidence="1">Muscle</tissue>
    </source>
</reference>
<evidence type="ECO:0000313" key="1">
    <source>
        <dbReference type="EMBL" id="MED6247013.1"/>
    </source>
</evidence>
<accession>A0ABU7B9Q5</accession>
<organism evidence="1 2">
    <name type="scientific">Ataeniobius toweri</name>
    <dbReference type="NCBI Taxonomy" id="208326"/>
    <lineage>
        <taxon>Eukaryota</taxon>
        <taxon>Metazoa</taxon>
        <taxon>Chordata</taxon>
        <taxon>Craniata</taxon>
        <taxon>Vertebrata</taxon>
        <taxon>Euteleostomi</taxon>
        <taxon>Actinopterygii</taxon>
        <taxon>Neopterygii</taxon>
        <taxon>Teleostei</taxon>
        <taxon>Neoteleostei</taxon>
        <taxon>Acanthomorphata</taxon>
        <taxon>Ovalentaria</taxon>
        <taxon>Atherinomorphae</taxon>
        <taxon>Cyprinodontiformes</taxon>
        <taxon>Goodeidae</taxon>
        <taxon>Ataeniobius</taxon>
    </lineage>
</organism>
<sequence length="101" mass="11453">MLVLVFSYDWRGNSKDRQIGLRLLKLEGGCLGPCMPAVTYVQMDTQMQLFVVLHCISVRTSLTGFASHPRGKKTRQSLKPGIYFMYNGSVCCAYCKLLFYT</sequence>
<name>A0ABU7B9Q5_9TELE</name>
<dbReference type="EMBL" id="JAHUTI010046293">
    <property type="protein sequence ID" value="MED6247013.1"/>
    <property type="molecule type" value="Genomic_DNA"/>
</dbReference>
<evidence type="ECO:0000313" key="2">
    <source>
        <dbReference type="Proteomes" id="UP001345963"/>
    </source>
</evidence>
<proteinExistence type="predicted"/>
<comment type="caution">
    <text evidence="1">The sequence shown here is derived from an EMBL/GenBank/DDBJ whole genome shotgun (WGS) entry which is preliminary data.</text>
</comment>
<gene>
    <name evidence="1" type="ORF">ATANTOWER_028010</name>
</gene>
<dbReference type="Proteomes" id="UP001345963">
    <property type="component" value="Unassembled WGS sequence"/>
</dbReference>
<keyword evidence="2" id="KW-1185">Reference proteome</keyword>